<dbReference type="OrthoDB" id="206201at2759"/>
<feature type="chain" id="PRO_5039162592" evidence="4">
    <location>
        <begin position="21"/>
        <end position="557"/>
    </location>
</feature>
<evidence type="ECO:0000259" key="7">
    <source>
        <dbReference type="Pfam" id="PF17766"/>
    </source>
</evidence>
<accession>A0A9D5HA38</accession>
<dbReference type="Proteomes" id="UP001085076">
    <property type="component" value="Miscellaneous, Linkage group lg06"/>
</dbReference>
<protein>
    <submittedName>
        <fullName evidence="8">Uncharacterized protein</fullName>
    </submittedName>
</protein>
<evidence type="ECO:0000256" key="1">
    <source>
        <dbReference type="ARBA" id="ARBA00011073"/>
    </source>
</evidence>
<comment type="caution">
    <text evidence="8">The sequence shown here is derived from an EMBL/GenBank/DDBJ whole genome shotgun (WGS) entry which is preliminary data.</text>
</comment>
<proteinExistence type="inferred from homology"/>
<keyword evidence="9" id="KW-1185">Reference proteome</keyword>
<evidence type="ECO:0000259" key="6">
    <source>
        <dbReference type="Pfam" id="PF05922"/>
    </source>
</evidence>
<comment type="similarity">
    <text evidence="1 3">Belongs to the peptidase S8 family.</text>
</comment>
<evidence type="ECO:0000256" key="4">
    <source>
        <dbReference type="SAM" id="SignalP"/>
    </source>
</evidence>
<evidence type="ECO:0000313" key="9">
    <source>
        <dbReference type="Proteomes" id="UP001085076"/>
    </source>
</evidence>
<dbReference type="CDD" id="cd02120">
    <property type="entry name" value="PA_subtilisin_like"/>
    <property type="match status" value="1"/>
</dbReference>
<dbReference type="GO" id="GO:0006508">
    <property type="term" value="P:proteolysis"/>
    <property type="evidence" value="ECO:0007669"/>
    <property type="project" value="InterPro"/>
</dbReference>
<dbReference type="AlphaFoldDB" id="A0A9D5HA38"/>
<comment type="caution">
    <text evidence="3">Lacks conserved residue(s) required for the propagation of feature annotation.</text>
</comment>
<gene>
    <name evidence="8" type="ORF">J5N97_021684</name>
</gene>
<sequence>MMLLFFALLLFSSLTFPSEANLKEYIVHVQPPVNMGLTSNKDILEYYHSFLPKTNIMDTSERRMIHTYLHAMSGFSARLTKDEVNEMAKKEGFLRAQPNGIAIATYRAAKNGIFVSCAGGNFGPSKSTVKNVAPWVLTVAAGTMDRRIEAIVKLGDGREFEGQSLFQPHQFPSTLLPLTYPSDEDGDCIYGNLKDIKGKMVLCYISIDYEIIDISSQIRSYGGVAMILMSEETDGYTTHADVHVLPASNVNYADTSKILAYFNSSTNATATIVFKGTVIGKSTAPTIASFSSRGPNFLIPGVLKPDILGPGVDVLAAWPRSVGPKADASTDHRWFNVMSGTSASTPHLSGIAALVKQIHPDWSPAAIKSAIMTTSMITDHNGKPIMDEQLHPANSFMMGAGHVNPSKAFDPGLVFDVDHKEYIALLCGMKYKDKDVSLIVGENIQCSKVHSISQSELNYPSIMLSRKQCVKVNRTVTNVGKAMSTYKLEIDMPDEGMVKVVPNVLKFNKLNEKQSYMVSIVNSNDESKNNSTVFGNLRWVADEYTVRTPIVIVDHFD</sequence>
<feature type="domain" description="Inhibitor I9" evidence="6">
    <location>
        <begin position="25"/>
        <end position="99"/>
    </location>
</feature>
<feature type="domain" description="Subtilisin-like protease fibronectin type-III" evidence="7">
    <location>
        <begin position="456"/>
        <end position="552"/>
    </location>
</feature>
<evidence type="ECO:0000256" key="2">
    <source>
        <dbReference type="ARBA" id="ARBA00022729"/>
    </source>
</evidence>
<dbReference type="InterPro" id="IPR041469">
    <property type="entry name" value="Subtilisin-like_FN3"/>
</dbReference>
<dbReference type="InterPro" id="IPR045051">
    <property type="entry name" value="SBT"/>
</dbReference>
<evidence type="ECO:0000313" key="8">
    <source>
        <dbReference type="EMBL" id="KAJ0968807.1"/>
    </source>
</evidence>
<dbReference type="InterPro" id="IPR036852">
    <property type="entry name" value="Peptidase_S8/S53_dom_sf"/>
</dbReference>
<dbReference type="Pfam" id="PF17766">
    <property type="entry name" value="fn3_6"/>
    <property type="match status" value="1"/>
</dbReference>
<dbReference type="PROSITE" id="PS51892">
    <property type="entry name" value="SUBTILASE"/>
    <property type="match status" value="1"/>
</dbReference>
<dbReference type="Gene3D" id="3.50.30.30">
    <property type="match status" value="1"/>
</dbReference>
<dbReference type="EMBL" id="JAGGNH010000006">
    <property type="protein sequence ID" value="KAJ0968807.1"/>
    <property type="molecule type" value="Genomic_DNA"/>
</dbReference>
<evidence type="ECO:0000259" key="5">
    <source>
        <dbReference type="Pfam" id="PF00082"/>
    </source>
</evidence>
<name>A0A9D5HA38_9LILI</name>
<dbReference type="Pfam" id="PF00082">
    <property type="entry name" value="Peptidase_S8"/>
    <property type="match status" value="1"/>
</dbReference>
<dbReference type="Gene3D" id="2.60.40.2310">
    <property type="match status" value="1"/>
</dbReference>
<feature type="signal peptide" evidence="4">
    <location>
        <begin position="1"/>
        <end position="20"/>
    </location>
</feature>
<reference evidence="8" key="1">
    <citation type="submission" date="2021-03" db="EMBL/GenBank/DDBJ databases">
        <authorList>
            <person name="Li Z."/>
            <person name="Yang C."/>
        </authorList>
    </citation>
    <scope>NUCLEOTIDE SEQUENCE</scope>
    <source>
        <strain evidence="8">Dzin_1.0</strain>
        <tissue evidence="8">Leaf</tissue>
    </source>
</reference>
<dbReference type="InterPro" id="IPR010259">
    <property type="entry name" value="S8pro/Inhibitor_I9"/>
</dbReference>
<organism evidence="8 9">
    <name type="scientific">Dioscorea zingiberensis</name>
    <dbReference type="NCBI Taxonomy" id="325984"/>
    <lineage>
        <taxon>Eukaryota</taxon>
        <taxon>Viridiplantae</taxon>
        <taxon>Streptophyta</taxon>
        <taxon>Embryophyta</taxon>
        <taxon>Tracheophyta</taxon>
        <taxon>Spermatophyta</taxon>
        <taxon>Magnoliopsida</taxon>
        <taxon>Liliopsida</taxon>
        <taxon>Dioscoreales</taxon>
        <taxon>Dioscoreaceae</taxon>
        <taxon>Dioscorea</taxon>
    </lineage>
</organism>
<dbReference type="Pfam" id="PF05922">
    <property type="entry name" value="Inhibitor_I9"/>
    <property type="match status" value="1"/>
</dbReference>
<dbReference type="Gene3D" id="3.40.50.200">
    <property type="entry name" value="Peptidase S8/S53 domain"/>
    <property type="match status" value="1"/>
</dbReference>
<evidence type="ECO:0000256" key="3">
    <source>
        <dbReference type="PROSITE-ProRule" id="PRU01240"/>
    </source>
</evidence>
<dbReference type="SUPFAM" id="SSF52743">
    <property type="entry name" value="Subtilisin-like"/>
    <property type="match status" value="1"/>
</dbReference>
<reference evidence="8" key="2">
    <citation type="journal article" date="2022" name="Hortic Res">
        <title>The genome of Dioscorea zingiberensis sheds light on the biosynthesis, origin and evolution of the medicinally important diosgenin saponins.</title>
        <authorList>
            <person name="Li Y."/>
            <person name="Tan C."/>
            <person name="Li Z."/>
            <person name="Guo J."/>
            <person name="Li S."/>
            <person name="Chen X."/>
            <person name="Wang C."/>
            <person name="Dai X."/>
            <person name="Yang H."/>
            <person name="Song W."/>
            <person name="Hou L."/>
            <person name="Xu J."/>
            <person name="Tong Z."/>
            <person name="Xu A."/>
            <person name="Yuan X."/>
            <person name="Wang W."/>
            <person name="Yang Q."/>
            <person name="Chen L."/>
            <person name="Sun Z."/>
            <person name="Wang K."/>
            <person name="Pan B."/>
            <person name="Chen J."/>
            <person name="Bao Y."/>
            <person name="Liu F."/>
            <person name="Qi X."/>
            <person name="Gang D.R."/>
            <person name="Wen J."/>
            <person name="Li J."/>
        </authorList>
    </citation>
    <scope>NUCLEOTIDE SEQUENCE</scope>
    <source>
        <strain evidence="8">Dzin_1.0</strain>
    </source>
</reference>
<keyword evidence="2 4" id="KW-0732">Signal</keyword>
<dbReference type="PANTHER" id="PTHR10795">
    <property type="entry name" value="PROPROTEIN CONVERTASE SUBTILISIN/KEXIN"/>
    <property type="match status" value="1"/>
</dbReference>
<dbReference type="InterPro" id="IPR000209">
    <property type="entry name" value="Peptidase_S8/S53_dom"/>
</dbReference>
<feature type="domain" description="Peptidase S8/S53" evidence="5">
    <location>
        <begin position="102"/>
        <end position="387"/>
    </location>
</feature>
<dbReference type="GO" id="GO:0004252">
    <property type="term" value="F:serine-type endopeptidase activity"/>
    <property type="evidence" value="ECO:0007669"/>
    <property type="project" value="InterPro"/>
</dbReference>